<dbReference type="Pfam" id="PF18803">
    <property type="entry name" value="CxC2"/>
    <property type="match status" value="1"/>
</dbReference>
<dbReference type="AlphaFoldDB" id="A0A2G8SDQ9"/>
<evidence type="ECO:0000259" key="1">
    <source>
        <dbReference type="Pfam" id="PF18803"/>
    </source>
</evidence>
<accession>A0A2G8SDQ9</accession>
<dbReference type="Proteomes" id="UP000230002">
    <property type="component" value="Unassembled WGS sequence"/>
</dbReference>
<dbReference type="Pfam" id="PF18758">
    <property type="entry name" value="KDZ"/>
    <property type="match status" value="1"/>
</dbReference>
<name>A0A2G8SDQ9_9APHY</name>
<dbReference type="OrthoDB" id="2742161at2759"/>
<proteinExistence type="predicted"/>
<comment type="caution">
    <text evidence="2">The sequence shown here is derived from an EMBL/GenBank/DDBJ whole genome shotgun (WGS) entry which is preliminary data.</text>
</comment>
<dbReference type="PANTHER" id="PTHR33104:SF2">
    <property type="entry name" value="CXC3 LIKE CYSTEINE CLUSTER DOMAIN-CONTAINING PROTEIN"/>
    <property type="match status" value="1"/>
</dbReference>
<gene>
    <name evidence="2" type="ORF">GSI_06620</name>
</gene>
<organism evidence="2 3">
    <name type="scientific">Ganoderma sinense ZZ0214-1</name>
    <dbReference type="NCBI Taxonomy" id="1077348"/>
    <lineage>
        <taxon>Eukaryota</taxon>
        <taxon>Fungi</taxon>
        <taxon>Dikarya</taxon>
        <taxon>Basidiomycota</taxon>
        <taxon>Agaricomycotina</taxon>
        <taxon>Agaricomycetes</taxon>
        <taxon>Polyporales</taxon>
        <taxon>Polyporaceae</taxon>
        <taxon>Ganoderma</taxon>
    </lineage>
</organism>
<feature type="domain" description="CxC2-like cysteine cluster KDZ transposase-associated" evidence="1">
    <location>
        <begin position="1"/>
        <end position="80"/>
    </location>
</feature>
<keyword evidence="3" id="KW-1185">Reference proteome</keyword>
<dbReference type="InterPro" id="IPR040521">
    <property type="entry name" value="KDZ"/>
</dbReference>
<dbReference type="PANTHER" id="PTHR33104">
    <property type="entry name" value="SI:DKEY-29D5.2"/>
    <property type="match status" value="1"/>
</dbReference>
<dbReference type="EMBL" id="AYKW01000012">
    <property type="protein sequence ID" value="PIL31916.1"/>
    <property type="molecule type" value="Genomic_DNA"/>
</dbReference>
<dbReference type="STRING" id="1077348.A0A2G8SDQ9"/>
<evidence type="ECO:0000313" key="2">
    <source>
        <dbReference type="EMBL" id="PIL31916.1"/>
    </source>
</evidence>
<evidence type="ECO:0000313" key="3">
    <source>
        <dbReference type="Proteomes" id="UP000230002"/>
    </source>
</evidence>
<protein>
    <recommendedName>
        <fullName evidence="1">CxC2-like cysteine cluster KDZ transposase-associated domain-containing protein</fullName>
    </recommendedName>
</protein>
<reference evidence="2 3" key="1">
    <citation type="journal article" date="2015" name="Sci. Rep.">
        <title>Chromosome-level genome map provides insights into diverse defense mechanisms in the medicinal fungus Ganoderma sinense.</title>
        <authorList>
            <person name="Zhu Y."/>
            <person name="Xu J."/>
            <person name="Sun C."/>
            <person name="Zhou S."/>
            <person name="Xu H."/>
            <person name="Nelson D.R."/>
            <person name="Qian J."/>
            <person name="Song J."/>
            <person name="Luo H."/>
            <person name="Xiang L."/>
            <person name="Li Y."/>
            <person name="Xu Z."/>
            <person name="Ji A."/>
            <person name="Wang L."/>
            <person name="Lu S."/>
            <person name="Hayward A."/>
            <person name="Sun W."/>
            <person name="Li X."/>
            <person name="Schwartz D.C."/>
            <person name="Wang Y."/>
            <person name="Chen S."/>
        </authorList>
    </citation>
    <scope>NUCLEOTIDE SEQUENCE [LARGE SCALE GENOMIC DNA]</scope>
    <source>
        <strain evidence="2 3">ZZ0214-1</strain>
    </source>
</reference>
<sequence length="833" mass="96276">MHTNGIHNVQLSYCKCPKDDKHPFTDQPLQLWHSRLWPATYKRTQTVFTLDVLKQYDRLTLQAKTTSQDFCATVRRLTNHAFGHLVPNRYREFMTAYREFTYLQALKRSGIEPANKLEPRSLAVFCPACPQPDDPKLPGIGNMDPFWQNRSNEDRYLDALHYAKDGNFVLCQHAKKLDALDFALTDAAMYYSDNAEYAEFQEATKDDPDAQRETDICSEFEAGEGKKRYTGKSKSGQVGLSCSRHGFVFPCGTVDLMGAEKYGPVDWATKCGLLPWIGFILLIISSYDINCKYGVHWLERLIKMIGLDQVEIWPVIRRCVPKWHANAHKGVCRWVNSFYFMPGVGQTDGEEPERKWSVMNLLGRAIREMTSGHRQDTINHHYSDYNIQKLFKLGKTLADRWQKASGALVRNEDELRDFEATLLKSGLPLSHWKEEERIFISQVVNGRADQKDIKNPYEPPADTAPSLKAVRARLNAEDSDGQRDVKRASSKKRFVSEAAELNQLFLEGIEIEREQQKRRAIRAHLGDVPPDGSADATVSQTVVRLRRSLRPKLALWFESHGKLFGSALDEIRSDDSLPSLDLPIRDCDCAPEDETLLFPHAYPVLVRQHPAFASIVSAERLVRRAEASDALRQVRQKQGLHAFLWKKTAGTFGQQAKTRNRKTMSDVKNKIEKARLDYETTRLKLYEIAETQDYADYRPLTPDDCRQMTIYHNQEEPGMQSKQVSWLWRDGKSYGENLDEHTLHAVRIEWFRASARCQRWKEEVHLLEAEMRRTQRYFDHQYRLWIHRSYDSESQSTLVARGKAAHAARQAAHWLKLLEDSRRHIPTDQHVYF</sequence>
<dbReference type="InterPro" id="IPR041457">
    <property type="entry name" value="CxC2_KDZ-assoc"/>
</dbReference>